<organism evidence="2 3">
    <name type="scientific">Cryptosporangium arvum DSM 44712</name>
    <dbReference type="NCBI Taxonomy" id="927661"/>
    <lineage>
        <taxon>Bacteria</taxon>
        <taxon>Bacillati</taxon>
        <taxon>Actinomycetota</taxon>
        <taxon>Actinomycetes</taxon>
        <taxon>Cryptosporangiales</taxon>
        <taxon>Cryptosporangiaceae</taxon>
        <taxon>Cryptosporangium</taxon>
    </lineage>
</organism>
<keyword evidence="3" id="KW-1185">Reference proteome</keyword>
<sequence>MTAPSGPVFLGDPDAMGDPDRRDPGIGIGIGLTDAERLLGLPRGSDRRATA</sequence>
<protein>
    <submittedName>
        <fullName evidence="2">Uncharacterized protein</fullName>
    </submittedName>
</protein>
<gene>
    <name evidence="2" type="ORF">CryarDRAFT_3591</name>
</gene>
<reference evidence="2 3" key="1">
    <citation type="submission" date="2013-07" db="EMBL/GenBank/DDBJ databases">
        <authorList>
            <consortium name="DOE Joint Genome Institute"/>
            <person name="Eisen J."/>
            <person name="Huntemann M."/>
            <person name="Han J."/>
            <person name="Chen A."/>
            <person name="Kyrpides N."/>
            <person name="Mavromatis K."/>
            <person name="Markowitz V."/>
            <person name="Palaniappan K."/>
            <person name="Ivanova N."/>
            <person name="Schaumberg A."/>
            <person name="Pati A."/>
            <person name="Liolios K."/>
            <person name="Nordberg H.P."/>
            <person name="Cantor M.N."/>
            <person name="Hua S.X."/>
            <person name="Woyke T."/>
        </authorList>
    </citation>
    <scope>NUCLEOTIDE SEQUENCE [LARGE SCALE GENOMIC DNA]</scope>
    <source>
        <strain evidence="2 3">DSM 44712</strain>
    </source>
</reference>
<dbReference type="HOGENOM" id="CLU_3097921_0_0_11"/>
<evidence type="ECO:0000313" key="3">
    <source>
        <dbReference type="Proteomes" id="UP000021053"/>
    </source>
</evidence>
<dbReference type="EMBL" id="JFBT01000001">
    <property type="protein sequence ID" value="EXG82408.1"/>
    <property type="molecule type" value="Genomic_DNA"/>
</dbReference>
<name>A0A010Z4Y4_9ACTN</name>
<dbReference type="AlphaFoldDB" id="A0A010Z4Y4"/>
<feature type="region of interest" description="Disordered" evidence="1">
    <location>
        <begin position="1"/>
        <end position="28"/>
    </location>
</feature>
<dbReference type="RefSeq" id="WP_157017841.1">
    <property type="nucleotide sequence ID" value="NZ_KK073874.1"/>
</dbReference>
<evidence type="ECO:0000313" key="2">
    <source>
        <dbReference type="EMBL" id="EXG82408.1"/>
    </source>
</evidence>
<comment type="caution">
    <text evidence="2">The sequence shown here is derived from an EMBL/GenBank/DDBJ whole genome shotgun (WGS) entry which is preliminary data.</text>
</comment>
<accession>A0A010Z4Y4</accession>
<dbReference type="Proteomes" id="UP000021053">
    <property type="component" value="Unassembled WGS sequence"/>
</dbReference>
<proteinExistence type="predicted"/>
<evidence type="ECO:0000256" key="1">
    <source>
        <dbReference type="SAM" id="MobiDB-lite"/>
    </source>
</evidence>